<gene>
    <name evidence="2" type="ORF">O181_083318</name>
</gene>
<accession>A0A9Q3FP54</accession>
<dbReference type="Proteomes" id="UP000765509">
    <property type="component" value="Unassembled WGS sequence"/>
</dbReference>
<sequence length="113" mass="12771">MNFLNFNPSRPVAGSSSHPDKNEEVRRAISQRDEVIAKLMQQAEDEAAAVIIPLVNNNTKKDKGKGHLMSSEDRLHQRTTPISNRPPASQKRINYTVNKKEVSVKHNPIQMLM</sequence>
<keyword evidence="3" id="KW-1185">Reference proteome</keyword>
<proteinExistence type="predicted"/>
<feature type="region of interest" description="Disordered" evidence="1">
    <location>
        <begin position="59"/>
        <end position="89"/>
    </location>
</feature>
<evidence type="ECO:0000313" key="2">
    <source>
        <dbReference type="EMBL" id="MBW0543603.1"/>
    </source>
</evidence>
<evidence type="ECO:0000313" key="3">
    <source>
        <dbReference type="Proteomes" id="UP000765509"/>
    </source>
</evidence>
<reference evidence="2" key="1">
    <citation type="submission" date="2021-03" db="EMBL/GenBank/DDBJ databases">
        <title>Draft genome sequence of rust myrtle Austropuccinia psidii MF-1, a brazilian biotype.</title>
        <authorList>
            <person name="Quecine M.C."/>
            <person name="Pachon D.M.R."/>
            <person name="Bonatelli M.L."/>
            <person name="Correr F.H."/>
            <person name="Franceschini L.M."/>
            <person name="Leite T.F."/>
            <person name="Margarido G.R.A."/>
            <person name="Almeida C.A."/>
            <person name="Ferrarezi J.A."/>
            <person name="Labate C.A."/>
        </authorList>
    </citation>
    <scope>NUCLEOTIDE SEQUENCE</scope>
    <source>
        <strain evidence="2">MF-1</strain>
    </source>
</reference>
<dbReference type="AlphaFoldDB" id="A0A9Q3FP54"/>
<comment type="caution">
    <text evidence="2">The sequence shown here is derived from an EMBL/GenBank/DDBJ whole genome shotgun (WGS) entry which is preliminary data.</text>
</comment>
<evidence type="ECO:0000256" key="1">
    <source>
        <dbReference type="SAM" id="MobiDB-lite"/>
    </source>
</evidence>
<name>A0A9Q3FP54_9BASI</name>
<dbReference type="EMBL" id="AVOT02048378">
    <property type="protein sequence ID" value="MBW0543603.1"/>
    <property type="molecule type" value="Genomic_DNA"/>
</dbReference>
<feature type="region of interest" description="Disordered" evidence="1">
    <location>
        <begin position="1"/>
        <end position="25"/>
    </location>
</feature>
<protein>
    <submittedName>
        <fullName evidence="2">Uncharacterized protein</fullName>
    </submittedName>
</protein>
<feature type="compositionally biased region" description="Polar residues" evidence="1">
    <location>
        <begin position="78"/>
        <end position="89"/>
    </location>
</feature>
<organism evidence="2 3">
    <name type="scientific">Austropuccinia psidii MF-1</name>
    <dbReference type="NCBI Taxonomy" id="1389203"/>
    <lineage>
        <taxon>Eukaryota</taxon>
        <taxon>Fungi</taxon>
        <taxon>Dikarya</taxon>
        <taxon>Basidiomycota</taxon>
        <taxon>Pucciniomycotina</taxon>
        <taxon>Pucciniomycetes</taxon>
        <taxon>Pucciniales</taxon>
        <taxon>Sphaerophragmiaceae</taxon>
        <taxon>Austropuccinia</taxon>
    </lineage>
</organism>